<evidence type="ECO:0000313" key="3">
    <source>
        <dbReference type="EMBL" id="CAB4335724.1"/>
    </source>
</evidence>
<dbReference type="EMBL" id="CAEZYO010000010">
    <property type="protein sequence ID" value="CAB4726031.1"/>
    <property type="molecule type" value="Genomic_DNA"/>
</dbReference>
<dbReference type="EMBL" id="CAFBRY010000009">
    <property type="protein sequence ID" value="CAB5140943.1"/>
    <property type="molecule type" value="Genomic_DNA"/>
</dbReference>
<name>A0A6J7AFE0_9ZZZZ</name>
<feature type="region of interest" description="Disordered" evidence="1">
    <location>
        <begin position="1"/>
        <end position="21"/>
    </location>
</feature>
<evidence type="ECO:0000313" key="5">
    <source>
        <dbReference type="EMBL" id="CAB4830939.1"/>
    </source>
</evidence>
<dbReference type="AlphaFoldDB" id="A0A6J7AFE0"/>
<dbReference type="InterPro" id="IPR021421">
    <property type="entry name" value="DUF3071"/>
</dbReference>
<dbReference type="Pfam" id="PF11268">
    <property type="entry name" value="DUF3071"/>
    <property type="match status" value="1"/>
</dbReference>
<evidence type="ECO:0000256" key="1">
    <source>
        <dbReference type="SAM" id="MobiDB-lite"/>
    </source>
</evidence>
<evidence type="ECO:0000313" key="6">
    <source>
        <dbReference type="EMBL" id="CAB5140943.1"/>
    </source>
</evidence>
<accession>A0A6J7AFE0</accession>
<evidence type="ECO:0000313" key="4">
    <source>
        <dbReference type="EMBL" id="CAB4726031.1"/>
    </source>
</evidence>
<dbReference type="NCBIfam" id="NF040712">
    <property type="entry name" value="SepH"/>
    <property type="match status" value="1"/>
</dbReference>
<gene>
    <name evidence="4" type="ORF">UFOPK2731_00526</name>
    <name evidence="5" type="ORF">UFOPK3161_01323</name>
    <name evidence="3" type="ORF">UFOPK3962_00569</name>
    <name evidence="6" type="ORF">UFOPK4427_00492</name>
</gene>
<reference evidence="5" key="1">
    <citation type="submission" date="2020-05" db="EMBL/GenBank/DDBJ databases">
        <authorList>
            <person name="Chiriac C."/>
            <person name="Salcher M."/>
            <person name="Ghai R."/>
            <person name="Kavagutti S V."/>
        </authorList>
    </citation>
    <scope>NUCLEOTIDE SEQUENCE</scope>
</reference>
<evidence type="ECO:0000259" key="2">
    <source>
        <dbReference type="Pfam" id="PF11268"/>
    </source>
</evidence>
<dbReference type="EMBL" id="CAFABC010000060">
    <property type="protein sequence ID" value="CAB4830939.1"/>
    <property type="molecule type" value="Genomic_DNA"/>
</dbReference>
<dbReference type="EMBL" id="CAESAH010000010">
    <property type="protein sequence ID" value="CAB4335724.1"/>
    <property type="molecule type" value="Genomic_DNA"/>
</dbReference>
<feature type="domain" description="DUF3071" evidence="2">
    <location>
        <begin position="1"/>
        <end position="166"/>
    </location>
</feature>
<protein>
    <submittedName>
        <fullName evidence="5">Unannotated protein</fullName>
    </submittedName>
</protein>
<organism evidence="5">
    <name type="scientific">freshwater metagenome</name>
    <dbReference type="NCBI Taxonomy" id="449393"/>
    <lineage>
        <taxon>unclassified sequences</taxon>
        <taxon>metagenomes</taxon>
        <taxon>ecological metagenomes</taxon>
    </lineage>
</organism>
<proteinExistence type="predicted"/>
<sequence length="260" mass="29448">MTELRLNGKNEDGTHLSLHDNDGTEFTLRISDTLRATVNQPRLSAVPEQEAETISIREIQRRLRAGELAEELARENNISIEKIERFSGPILQERIYIIDQAQQVPIRKEGGRDAVNLLGVVVSRLAPRNIDLSDLSWNTWRHEDGTWTVELHYPNTSGVGIAQWNFDTTRRMLASMDENARWMMGDEPPARQIPAPGLVYSDSNHPSLREEITPTPEVPRLAVIRELPDDEAARDGVVARAKVPSWDEIMFGIKPSEDQE</sequence>
<dbReference type="InterPro" id="IPR047682">
    <property type="entry name" value="SepH-like"/>
</dbReference>